<evidence type="ECO:0000313" key="6">
    <source>
        <dbReference type="Proteomes" id="UP001055712"/>
    </source>
</evidence>
<dbReference type="PANTHER" id="PTHR48051">
    <property type="match status" value="1"/>
</dbReference>
<feature type="compositionally biased region" description="Basic and acidic residues" evidence="4">
    <location>
        <begin position="164"/>
        <end position="176"/>
    </location>
</feature>
<dbReference type="EMBL" id="SIDB01000005">
    <property type="protein sequence ID" value="KAI3432763.1"/>
    <property type="molecule type" value="Genomic_DNA"/>
</dbReference>
<accession>A0A9D4TRL7</accession>
<keyword evidence="6" id="KW-1185">Reference proteome</keyword>
<comment type="subcellular location">
    <subcellularLocation>
        <location evidence="1">Cytoplasm</location>
        <location evidence="1">Cytoskeleton</location>
        <location evidence="1">Cilium axoneme</location>
    </subcellularLocation>
</comment>
<comment type="caution">
    <text evidence="5">The sequence shown here is derived from an EMBL/GenBank/DDBJ whole genome shotgun (WGS) entry which is preliminary data.</text>
</comment>
<gene>
    <name evidence="5" type="ORF">D9Q98_004303</name>
</gene>
<name>A0A9D4TRL7_CHLVU</name>
<proteinExistence type="predicted"/>
<dbReference type="OrthoDB" id="1668230at2759"/>
<protein>
    <submittedName>
        <fullName evidence="5">Uncharacterized protein</fullName>
    </submittedName>
</protein>
<sequence length="457" mass="47528">MLLDATRSEQGAPNTPAAGVAAEVALAVLTTPGLPQACILGHLTLADRLSLRATCTSTAKHHAELARFPALDVEMRVSQGKAVAVVAWEAKQRQAYIQTEAAEGRPGGDARDAPASLLEDSLTGRAALAAALAANQAALPELTAAFPLTARTRLQATRGSEPACNKREAREGHSAEEALGQAAPPTALVVALATSGAGLPAAVSTLTALTKLEISRGSEPDSGSDGRLTLNLLHLGPLAQLRQLSVSGAALSGGGEAALAPLTLAAEGGNAESQVQPLLLPRLQALRLADCGLRRLPPQLAGSFSSLSLSQNRKLVALAPPSALPCFVHSLQRLELDGCCLTALPEQLSALTALTHLDLSRNRKLCGGWQHLLPLTQLRMLNLRSCDLEEVPEQLSALTALNRLNLSRNPQLGWAQYSGTCCPSAASDSCTCAPRPCRAARCRLSWPACPACMCTVS</sequence>
<feature type="region of interest" description="Disordered" evidence="4">
    <location>
        <begin position="157"/>
        <end position="179"/>
    </location>
</feature>
<evidence type="ECO:0000256" key="1">
    <source>
        <dbReference type="ARBA" id="ARBA00004430"/>
    </source>
</evidence>
<dbReference type="Proteomes" id="UP001055712">
    <property type="component" value="Unassembled WGS sequence"/>
</dbReference>
<dbReference type="SMART" id="SM00369">
    <property type="entry name" value="LRR_TYP"/>
    <property type="match status" value="3"/>
</dbReference>
<dbReference type="GO" id="GO:0005930">
    <property type="term" value="C:axoneme"/>
    <property type="evidence" value="ECO:0007669"/>
    <property type="project" value="UniProtKB-SubCell"/>
</dbReference>
<dbReference type="AlphaFoldDB" id="A0A9D4TRL7"/>
<evidence type="ECO:0000256" key="3">
    <source>
        <dbReference type="ARBA" id="ARBA00022737"/>
    </source>
</evidence>
<evidence type="ECO:0000256" key="4">
    <source>
        <dbReference type="SAM" id="MobiDB-lite"/>
    </source>
</evidence>
<keyword evidence="2" id="KW-0433">Leucine-rich repeat</keyword>
<evidence type="ECO:0000313" key="5">
    <source>
        <dbReference type="EMBL" id="KAI3432763.1"/>
    </source>
</evidence>
<evidence type="ECO:0000256" key="2">
    <source>
        <dbReference type="ARBA" id="ARBA00022614"/>
    </source>
</evidence>
<dbReference type="Gene3D" id="3.80.10.10">
    <property type="entry name" value="Ribonuclease Inhibitor"/>
    <property type="match status" value="1"/>
</dbReference>
<reference evidence="5" key="1">
    <citation type="journal article" date="2019" name="Plant J.">
        <title>Chlorella vulgaris genome assembly and annotation reveals the molecular basis for metabolic acclimation to high light conditions.</title>
        <authorList>
            <person name="Cecchin M."/>
            <person name="Marcolungo L."/>
            <person name="Rossato M."/>
            <person name="Girolomoni L."/>
            <person name="Cosentino E."/>
            <person name="Cuine S."/>
            <person name="Li-Beisson Y."/>
            <person name="Delledonne M."/>
            <person name="Ballottari M."/>
        </authorList>
    </citation>
    <scope>NUCLEOTIDE SEQUENCE</scope>
    <source>
        <strain evidence="5">211/11P</strain>
    </source>
</reference>
<dbReference type="SUPFAM" id="SSF52047">
    <property type="entry name" value="RNI-like"/>
    <property type="match status" value="1"/>
</dbReference>
<dbReference type="PANTHER" id="PTHR48051:SF1">
    <property type="entry name" value="RAS SUPPRESSOR PROTEIN 1"/>
    <property type="match status" value="1"/>
</dbReference>
<keyword evidence="3" id="KW-0677">Repeat</keyword>
<dbReference type="InterPro" id="IPR032675">
    <property type="entry name" value="LRR_dom_sf"/>
</dbReference>
<reference evidence="5" key="2">
    <citation type="submission" date="2020-11" db="EMBL/GenBank/DDBJ databases">
        <authorList>
            <person name="Cecchin M."/>
            <person name="Marcolungo L."/>
            <person name="Rossato M."/>
            <person name="Girolomoni L."/>
            <person name="Cosentino E."/>
            <person name="Cuine S."/>
            <person name="Li-Beisson Y."/>
            <person name="Delledonne M."/>
            <person name="Ballottari M."/>
        </authorList>
    </citation>
    <scope>NUCLEOTIDE SEQUENCE</scope>
    <source>
        <strain evidence="5">211/11P</strain>
        <tissue evidence="5">Whole cell</tissue>
    </source>
</reference>
<dbReference type="InterPro" id="IPR050216">
    <property type="entry name" value="LRR_domain-containing"/>
</dbReference>
<dbReference type="InterPro" id="IPR003591">
    <property type="entry name" value="Leu-rich_rpt_typical-subtyp"/>
</dbReference>
<organism evidence="5 6">
    <name type="scientific">Chlorella vulgaris</name>
    <name type="common">Green alga</name>
    <dbReference type="NCBI Taxonomy" id="3077"/>
    <lineage>
        <taxon>Eukaryota</taxon>
        <taxon>Viridiplantae</taxon>
        <taxon>Chlorophyta</taxon>
        <taxon>core chlorophytes</taxon>
        <taxon>Trebouxiophyceae</taxon>
        <taxon>Chlorellales</taxon>
        <taxon>Chlorellaceae</taxon>
        <taxon>Chlorella clade</taxon>
        <taxon>Chlorella</taxon>
    </lineage>
</organism>